<dbReference type="Gene3D" id="1.10.10.10">
    <property type="entry name" value="Winged helix-like DNA-binding domain superfamily/Winged helix DNA-binding domain"/>
    <property type="match status" value="1"/>
</dbReference>
<keyword evidence="2 7" id="KW-0963">Cytoplasm</keyword>
<dbReference type="GO" id="GO:0005852">
    <property type="term" value="C:eukaryotic translation initiation factor 3 complex"/>
    <property type="evidence" value="ECO:0007669"/>
    <property type="project" value="UniProtKB-UniRule"/>
</dbReference>
<keyword evidence="8" id="KW-0694">RNA-binding</keyword>
<evidence type="ECO:0000313" key="12">
    <source>
        <dbReference type="Proteomes" id="UP000827892"/>
    </source>
</evidence>
<reference evidence="11 13" key="2">
    <citation type="submission" date="2022-04" db="EMBL/GenBank/DDBJ databases">
        <title>Chromosome-level reference genomes for two strains of Caenorhabditis briggsae: an improved platform for comparative genomics.</title>
        <authorList>
            <person name="Stevens L."/>
            <person name="Andersen E."/>
        </authorList>
    </citation>
    <scope>NUCLEOTIDE SEQUENCE [LARGE SCALE GENOMIC DNA]</scope>
    <source>
        <strain evidence="11">VX34</strain>
        <tissue evidence="11">Whole-organism</tissue>
    </source>
</reference>
<evidence type="ECO:0000256" key="8">
    <source>
        <dbReference type="RuleBase" id="RU003470"/>
    </source>
</evidence>
<evidence type="ECO:0000256" key="5">
    <source>
        <dbReference type="ARBA" id="ARBA00047676"/>
    </source>
</evidence>
<proteinExistence type="inferred from homology"/>
<keyword evidence="3 7" id="KW-0396">Initiation factor</keyword>
<comment type="similarity">
    <text evidence="1 8">Belongs to the DTD family.</text>
</comment>
<dbReference type="PROSITE" id="PS50250">
    <property type="entry name" value="PCI"/>
    <property type="match status" value="1"/>
</dbReference>
<dbReference type="GO" id="GO:0003743">
    <property type="term" value="F:translation initiation factor activity"/>
    <property type="evidence" value="ECO:0007669"/>
    <property type="project" value="UniProtKB-UniRule"/>
</dbReference>
<dbReference type="SUPFAM" id="SSF46785">
    <property type="entry name" value="Winged helix' DNA-binding domain"/>
    <property type="match status" value="1"/>
</dbReference>
<dbReference type="GO" id="GO:0043022">
    <property type="term" value="F:ribosome binding"/>
    <property type="evidence" value="ECO:0007669"/>
    <property type="project" value="InterPro"/>
</dbReference>
<evidence type="ECO:0000259" key="9">
    <source>
        <dbReference type="PROSITE" id="PS50250"/>
    </source>
</evidence>
<evidence type="ECO:0000256" key="1">
    <source>
        <dbReference type="ARBA" id="ARBA00009673"/>
    </source>
</evidence>
<dbReference type="Gene3D" id="3.50.80.10">
    <property type="entry name" value="D-tyrosyl-tRNA(Tyr) deacylase"/>
    <property type="match status" value="1"/>
</dbReference>
<evidence type="ECO:0000256" key="7">
    <source>
        <dbReference type="HAMAP-Rule" id="MF_03010"/>
    </source>
</evidence>
<dbReference type="EMBL" id="CP092624">
    <property type="protein sequence ID" value="UMM35624.1"/>
    <property type="molecule type" value="Genomic_DNA"/>
</dbReference>
<comment type="catalytic activity">
    <reaction evidence="6">
        <text>a D-aminoacyl-tRNA + H2O = a tRNA + a D-alpha-amino acid + H(+)</text>
        <dbReference type="Rhea" id="RHEA:13953"/>
        <dbReference type="Rhea" id="RHEA-COMP:10123"/>
        <dbReference type="Rhea" id="RHEA-COMP:10124"/>
        <dbReference type="ChEBI" id="CHEBI:15377"/>
        <dbReference type="ChEBI" id="CHEBI:15378"/>
        <dbReference type="ChEBI" id="CHEBI:59871"/>
        <dbReference type="ChEBI" id="CHEBI:78442"/>
        <dbReference type="ChEBI" id="CHEBI:79333"/>
        <dbReference type="EC" id="3.1.1.96"/>
    </reaction>
</comment>
<comment type="catalytic activity">
    <reaction evidence="5">
        <text>glycyl-tRNA(Ala) + H2O = tRNA(Ala) + glycine + H(+)</text>
        <dbReference type="Rhea" id="RHEA:53744"/>
        <dbReference type="Rhea" id="RHEA-COMP:9657"/>
        <dbReference type="Rhea" id="RHEA-COMP:13640"/>
        <dbReference type="ChEBI" id="CHEBI:15377"/>
        <dbReference type="ChEBI" id="CHEBI:15378"/>
        <dbReference type="ChEBI" id="CHEBI:57305"/>
        <dbReference type="ChEBI" id="CHEBI:78442"/>
        <dbReference type="ChEBI" id="CHEBI:78522"/>
        <dbReference type="EC" id="3.1.1.96"/>
    </reaction>
</comment>
<dbReference type="SUPFAM" id="SSF69500">
    <property type="entry name" value="DTD-like"/>
    <property type="match status" value="1"/>
</dbReference>
<dbReference type="InterPro" id="IPR016024">
    <property type="entry name" value="ARM-type_fold"/>
</dbReference>
<name>A0AAE9D0Z6_CAEBR</name>
<protein>
    <recommendedName>
        <fullName evidence="7">Eukaryotic translation initiation factor 3 subunit K</fullName>
        <shortName evidence="7">eIF3k</shortName>
    </recommendedName>
    <alternativeName>
        <fullName evidence="7">eIF-3 p25</fullName>
    </alternativeName>
</protein>
<accession>A0AAE9D0Z6</accession>
<dbReference type="Proteomes" id="UP000827892">
    <property type="component" value="Chromosome V"/>
</dbReference>
<comment type="subunit">
    <text evidence="7">Component of the eukaryotic translation initiation factor 3 (eIF-3) complex.</text>
</comment>
<dbReference type="FunFam" id="1.25.40.250:FF:000008">
    <property type="entry name" value="Eukaryotic translation initiation factor 3 subunit K"/>
    <property type="match status" value="1"/>
</dbReference>
<keyword evidence="8" id="KW-0820">tRNA-binding</keyword>
<gene>
    <name evidence="7" type="primary">eif-3.K</name>
    <name evidence="10" type="ORF">L3Y34_008310</name>
    <name evidence="11" type="ORF">L5515_008160</name>
</gene>
<dbReference type="GO" id="GO:0051499">
    <property type="term" value="F:D-aminoacyl-tRNA deacylase activity"/>
    <property type="evidence" value="ECO:0007669"/>
    <property type="project" value="UniProtKB-EC"/>
</dbReference>
<dbReference type="PANTHER" id="PTHR13022">
    <property type="entry name" value="EUKARYOTIC TRANSLATION INITIATION FACTOR 3 SUBUNIT 11"/>
    <property type="match status" value="1"/>
</dbReference>
<evidence type="ECO:0000256" key="2">
    <source>
        <dbReference type="ARBA" id="ARBA00022490"/>
    </source>
</evidence>
<feature type="domain" description="PCI" evidence="9">
    <location>
        <begin position="176"/>
        <end position="356"/>
    </location>
</feature>
<evidence type="ECO:0000256" key="4">
    <source>
        <dbReference type="ARBA" id="ARBA00022917"/>
    </source>
</evidence>
<dbReference type="SUPFAM" id="SSF48371">
    <property type="entry name" value="ARM repeat"/>
    <property type="match status" value="1"/>
</dbReference>
<dbReference type="InterPro" id="IPR009374">
    <property type="entry name" value="eIF3k"/>
</dbReference>
<dbReference type="InterPro" id="IPR033464">
    <property type="entry name" value="CSN8_PSD8_EIF3K"/>
</dbReference>
<keyword evidence="13" id="KW-1185">Reference proteome</keyword>
<comment type="function">
    <text evidence="7">Component of the eukaryotic translation initiation factor 3 (eIF-3) complex, which is involved in protein synthesis of a specialized repertoire of mRNAs and, together with other initiation factors, stimulates binding of mRNA and methionyl-tRNAi to the 40S ribosome. The eIF-3 complex specifically targets and initiates translation of a subset of mRNAs involved in cell proliferation.</text>
</comment>
<dbReference type="InterPro" id="IPR003732">
    <property type="entry name" value="Daa-tRNA_deacyls_DTD"/>
</dbReference>
<dbReference type="InterPro" id="IPR036390">
    <property type="entry name" value="WH_DNA-bd_sf"/>
</dbReference>
<dbReference type="Gene3D" id="1.25.40.250">
    <property type="entry name" value="ARM repeat, domain 1"/>
    <property type="match status" value="1"/>
</dbReference>
<dbReference type="NCBIfam" id="TIGR00256">
    <property type="entry name" value="D-aminoacyl-tRNA deacylase"/>
    <property type="match status" value="1"/>
</dbReference>
<dbReference type="FunFam" id="3.50.80.10:FF:000001">
    <property type="entry name" value="D-aminoacyl-tRNA deacylase"/>
    <property type="match status" value="1"/>
</dbReference>
<comment type="subcellular location">
    <subcellularLocation>
        <location evidence="7 8">Cytoplasm</location>
    </subcellularLocation>
</comment>
<sequence length="375" mass="42392">MRVVLQRVTRAAVTVSDEVVGSIGRGLCVLVGIHRDDTEEDMKYIIRKILNLRIFPASEEKPWDKSVMDLDLEVLSVSQFTLYGQFKGNKLDFHTAMAPTEASKFYATFLESLKKAYKPEKIQDGKFAAMMSVDIMSFERLQRDLHEAIEGVNRYNPENVAELAACVQAMVAENKYDKDIVLTILKLYQLNPERYDENVVRQVLLKTLMVLPSSDFALAKCLIDTNRIGSQELRRIFDLGAVLESCNFAVFWKLMKGTYKPTTNPNEPFKVPAEISKMIKPMAGFEDAIKHYACRVISVTFQNIEKKLLSSLLGGASDKEVTALAKKFGWETKENGEVFFVANHEGTIKTRNIDEKIQFSHVADLLTSNVPPLAF</sequence>
<dbReference type="GO" id="GO:0001732">
    <property type="term" value="P:formation of cytoplasmic translation initiation complex"/>
    <property type="evidence" value="ECO:0007669"/>
    <property type="project" value="UniProtKB-UniRule"/>
</dbReference>
<keyword evidence="8" id="KW-0378">Hydrolase</keyword>
<dbReference type="PANTHER" id="PTHR13022:SF0">
    <property type="entry name" value="EUKARYOTIC TRANSLATION INITIATION FACTOR 3 SUBUNIT K"/>
    <property type="match status" value="1"/>
</dbReference>
<dbReference type="FunFam" id="1.10.10.10:FF:000212">
    <property type="entry name" value="Eukaryotic translation initiation factor 3 subunit K"/>
    <property type="match status" value="1"/>
</dbReference>
<dbReference type="InterPro" id="IPR000717">
    <property type="entry name" value="PCI_dom"/>
</dbReference>
<evidence type="ECO:0000313" key="13">
    <source>
        <dbReference type="Proteomes" id="UP000829354"/>
    </source>
</evidence>
<evidence type="ECO:0000256" key="3">
    <source>
        <dbReference type="ARBA" id="ARBA00022540"/>
    </source>
</evidence>
<dbReference type="Pfam" id="PF10075">
    <property type="entry name" value="CSN8_PSD8_EIF3K"/>
    <property type="match status" value="1"/>
</dbReference>
<dbReference type="GO" id="GO:0033290">
    <property type="term" value="C:eukaryotic 48S preinitiation complex"/>
    <property type="evidence" value="ECO:0007669"/>
    <property type="project" value="UniProtKB-UniRule"/>
</dbReference>
<dbReference type="Pfam" id="PF02580">
    <property type="entry name" value="Tyr_Deacylase"/>
    <property type="match status" value="1"/>
</dbReference>
<dbReference type="AlphaFoldDB" id="A0AAE9D0Z6"/>
<evidence type="ECO:0000256" key="6">
    <source>
        <dbReference type="ARBA" id="ARBA00048018"/>
    </source>
</evidence>
<dbReference type="HAMAP" id="MF_03010">
    <property type="entry name" value="eIF3k"/>
    <property type="match status" value="1"/>
</dbReference>
<dbReference type="InterPro" id="IPR036388">
    <property type="entry name" value="WH-like_DNA-bd_sf"/>
</dbReference>
<dbReference type="GO" id="GO:0006446">
    <property type="term" value="P:regulation of translational initiation"/>
    <property type="evidence" value="ECO:0007669"/>
    <property type="project" value="InterPro"/>
</dbReference>
<dbReference type="InterPro" id="IPR023509">
    <property type="entry name" value="DTD-like_sf"/>
</dbReference>
<comment type="similarity">
    <text evidence="7">Belongs to the eIF-3 subunit K family.</text>
</comment>
<keyword evidence="4 7" id="KW-0648">Protein biosynthesis</keyword>
<reference evidence="10 12" key="1">
    <citation type="submission" date="2022-02" db="EMBL/GenBank/DDBJ databases">
        <title>Chromosome-level reference genomes for two strains of Caenorhabditis briggsae: an improved platform for comparative genomics.</title>
        <authorList>
            <person name="Stevens L."/>
            <person name="Andersen E.C."/>
        </authorList>
    </citation>
    <scope>NUCLEOTIDE SEQUENCE [LARGE SCALE GENOMIC DNA]</scope>
    <source>
        <strain evidence="10">QX1410_ONT</strain>
        <tissue evidence="10">Whole-organism</tissue>
    </source>
</reference>
<organism evidence="10 12">
    <name type="scientific">Caenorhabditis briggsae</name>
    <dbReference type="NCBI Taxonomy" id="6238"/>
    <lineage>
        <taxon>Eukaryota</taxon>
        <taxon>Metazoa</taxon>
        <taxon>Ecdysozoa</taxon>
        <taxon>Nematoda</taxon>
        <taxon>Chromadorea</taxon>
        <taxon>Rhabditida</taxon>
        <taxon>Rhabditina</taxon>
        <taxon>Rhabditomorpha</taxon>
        <taxon>Rhabditoidea</taxon>
        <taxon>Rhabditidae</taxon>
        <taxon>Peloderinae</taxon>
        <taxon>Caenorhabditis</taxon>
    </lineage>
</organism>
<dbReference type="EMBL" id="CP090895">
    <property type="protein sequence ID" value="ULT89810.1"/>
    <property type="molecule type" value="Genomic_DNA"/>
</dbReference>
<dbReference type="Proteomes" id="UP000829354">
    <property type="component" value="Chromosome V"/>
</dbReference>
<evidence type="ECO:0000313" key="10">
    <source>
        <dbReference type="EMBL" id="ULT89810.1"/>
    </source>
</evidence>
<dbReference type="InterPro" id="IPR016020">
    <property type="entry name" value="Transl_init_fac_sub12_N_euk"/>
</dbReference>
<dbReference type="GO" id="GO:0000049">
    <property type="term" value="F:tRNA binding"/>
    <property type="evidence" value="ECO:0007669"/>
    <property type="project" value="UniProtKB-KW"/>
</dbReference>
<dbReference type="GO" id="GO:0016282">
    <property type="term" value="C:eukaryotic 43S preinitiation complex"/>
    <property type="evidence" value="ECO:0007669"/>
    <property type="project" value="UniProtKB-UniRule"/>
</dbReference>
<evidence type="ECO:0000313" key="11">
    <source>
        <dbReference type="EMBL" id="UMM35624.1"/>
    </source>
</evidence>